<dbReference type="NCBIfam" id="TIGR03330">
    <property type="entry name" value="SAM_DCase_Bsu"/>
    <property type="match status" value="1"/>
</dbReference>
<dbReference type="GO" id="GO:0005829">
    <property type="term" value="C:cytosol"/>
    <property type="evidence" value="ECO:0007669"/>
    <property type="project" value="TreeGrafter"/>
</dbReference>
<keyword evidence="4" id="KW-0745">Spermidine biosynthesis</keyword>
<evidence type="ECO:0000256" key="9">
    <source>
        <dbReference type="ARBA" id="ARBA00023317"/>
    </source>
</evidence>
<accession>A0A1F6YRT5</accession>
<comment type="cofactor">
    <cofactor evidence="1">
        <name>pyruvate</name>
        <dbReference type="ChEBI" id="CHEBI:15361"/>
    </cofactor>
</comment>
<dbReference type="InterPro" id="IPR016067">
    <property type="entry name" value="S-AdoMet_deCO2ase_core"/>
</dbReference>
<proteinExistence type="predicted"/>
<keyword evidence="9" id="KW-0670">Pyruvate</keyword>
<dbReference type="Gene3D" id="3.60.90.10">
    <property type="entry name" value="S-adenosylmethionine decarboxylase"/>
    <property type="match status" value="1"/>
</dbReference>
<name>A0A1F6YRT5_9BACT</name>
<protein>
    <submittedName>
        <fullName evidence="10">S-adenosylmethionine decarboxylase proenzyme</fullName>
    </submittedName>
</protein>
<sequence length="140" mass="15712">MPEVDRQKQVKTIQFGEHITIDGYGGDFDLLNSKEIVSSLLSDLTEKLGMKMLSKPMVVSAPGNWSKDPGGWSGVVIIAESHISIHTFPKRRFMSADVYSCRNGLDVQKIVNYFTKTFKLSEVETHFIKRGTSYPAENLV</sequence>
<keyword evidence="7" id="KW-0456">Lyase</keyword>
<reference evidence="10 11" key="1">
    <citation type="journal article" date="2016" name="Nat. Commun.">
        <title>Thousands of microbial genomes shed light on interconnected biogeochemical processes in an aquifer system.</title>
        <authorList>
            <person name="Anantharaman K."/>
            <person name="Brown C.T."/>
            <person name="Hug L.A."/>
            <person name="Sharon I."/>
            <person name="Castelle C.J."/>
            <person name="Probst A.J."/>
            <person name="Thomas B.C."/>
            <person name="Singh A."/>
            <person name="Wilkins M.J."/>
            <person name="Karaoz U."/>
            <person name="Brodie E.L."/>
            <person name="Williams K.H."/>
            <person name="Hubbard S.S."/>
            <person name="Banfield J.F."/>
        </authorList>
    </citation>
    <scope>NUCLEOTIDE SEQUENCE [LARGE SCALE GENOMIC DNA]</scope>
</reference>
<evidence type="ECO:0000256" key="6">
    <source>
        <dbReference type="ARBA" id="ARBA00023145"/>
    </source>
</evidence>
<gene>
    <name evidence="10" type="ORF">A2456_00305</name>
</gene>
<evidence type="ECO:0000256" key="5">
    <source>
        <dbReference type="ARBA" id="ARBA00023115"/>
    </source>
</evidence>
<evidence type="ECO:0000256" key="2">
    <source>
        <dbReference type="ARBA" id="ARBA00022793"/>
    </source>
</evidence>
<keyword evidence="2" id="KW-0210">Decarboxylase</keyword>
<dbReference type="GO" id="GO:0004014">
    <property type="term" value="F:adenosylmethionine decarboxylase activity"/>
    <property type="evidence" value="ECO:0007669"/>
    <property type="project" value="InterPro"/>
</dbReference>
<evidence type="ECO:0000256" key="7">
    <source>
        <dbReference type="ARBA" id="ARBA00023239"/>
    </source>
</evidence>
<dbReference type="InterPro" id="IPR003826">
    <property type="entry name" value="AdoMetDC_fam_prok"/>
</dbReference>
<dbReference type="EMBL" id="MFWE01000029">
    <property type="protein sequence ID" value="OGJ09075.1"/>
    <property type="molecule type" value="Genomic_DNA"/>
</dbReference>
<dbReference type="SUPFAM" id="SSF56276">
    <property type="entry name" value="S-adenosylmethionine decarboxylase"/>
    <property type="match status" value="1"/>
</dbReference>
<dbReference type="AlphaFoldDB" id="A0A1F6YRT5"/>
<keyword evidence="5" id="KW-0620">Polyamine biosynthesis</keyword>
<evidence type="ECO:0000256" key="4">
    <source>
        <dbReference type="ARBA" id="ARBA00023066"/>
    </source>
</evidence>
<dbReference type="PANTHER" id="PTHR33866:SF2">
    <property type="entry name" value="S-ADENOSYLMETHIONINE DECARBOXYLASE PROENZYME"/>
    <property type="match status" value="1"/>
</dbReference>
<organism evidence="10 11">
    <name type="scientific">Candidatus Nomurabacteria bacterium RIFOXYC2_FULL_36_19</name>
    <dbReference type="NCBI Taxonomy" id="1801806"/>
    <lineage>
        <taxon>Bacteria</taxon>
        <taxon>Candidatus Nomuraibacteriota</taxon>
    </lineage>
</organism>
<dbReference type="PANTHER" id="PTHR33866">
    <property type="entry name" value="S-ADENOSYLMETHIONINE DECARBOXYLASE PROENZYME"/>
    <property type="match status" value="1"/>
</dbReference>
<keyword evidence="8" id="KW-0704">Schiff base</keyword>
<keyword evidence="6" id="KW-0865">Zymogen</keyword>
<evidence type="ECO:0000313" key="10">
    <source>
        <dbReference type="EMBL" id="OGJ09075.1"/>
    </source>
</evidence>
<comment type="caution">
    <text evidence="10">The sequence shown here is derived from an EMBL/GenBank/DDBJ whole genome shotgun (WGS) entry which is preliminary data.</text>
</comment>
<dbReference type="Proteomes" id="UP000178975">
    <property type="component" value="Unassembled WGS sequence"/>
</dbReference>
<evidence type="ECO:0000313" key="11">
    <source>
        <dbReference type="Proteomes" id="UP000178975"/>
    </source>
</evidence>
<dbReference type="GO" id="GO:0008295">
    <property type="term" value="P:spermidine biosynthetic process"/>
    <property type="evidence" value="ECO:0007669"/>
    <property type="project" value="UniProtKB-KW"/>
</dbReference>
<evidence type="ECO:0000256" key="3">
    <source>
        <dbReference type="ARBA" id="ARBA00022813"/>
    </source>
</evidence>
<keyword evidence="3" id="KW-0068">Autocatalytic cleavage</keyword>
<dbReference type="InterPro" id="IPR017716">
    <property type="entry name" value="S-AdoMet_deCOase_pro-enz"/>
</dbReference>
<evidence type="ECO:0000256" key="1">
    <source>
        <dbReference type="ARBA" id="ARBA00001928"/>
    </source>
</evidence>
<dbReference type="Pfam" id="PF02675">
    <property type="entry name" value="AdoMet_dc"/>
    <property type="match status" value="1"/>
</dbReference>
<evidence type="ECO:0000256" key="8">
    <source>
        <dbReference type="ARBA" id="ARBA00023270"/>
    </source>
</evidence>